<dbReference type="RefSeq" id="WP_111835703.1">
    <property type="nucleotide sequence ID" value="NZ_UAPQ01000001.1"/>
</dbReference>
<dbReference type="EMBL" id="UAPQ01000001">
    <property type="protein sequence ID" value="SPT52739.1"/>
    <property type="molecule type" value="Genomic_DNA"/>
</dbReference>
<sequence>MATFKLSADNREWLVDDKHLQDTYAMLDEIQRRGHGVLWLLDLEGEETFLYLSRHTPVAITFNSYAMSVAIRDNLPVEYRQHPEDQQPLEPGPRQSEPIVSEA</sequence>
<name>A0ABY1VKW7_9ACTO</name>
<evidence type="ECO:0000313" key="3">
    <source>
        <dbReference type="Proteomes" id="UP000250006"/>
    </source>
</evidence>
<evidence type="ECO:0000256" key="1">
    <source>
        <dbReference type="SAM" id="MobiDB-lite"/>
    </source>
</evidence>
<keyword evidence="3" id="KW-1185">Reference proteome</keyword>
<evidence type="ECO:0000313" key="2">
    <source>
        <dbReference type="EMBL" id="SPT52739.1"/>
    </source>
</evidence>
<comment type="caution">
    <text evidence="2">The sequence shown here is derived from an EMBL/GenBank/DDBJ whole genome shotgun (WGS) entry which is preliminary data.</text>
</comment>
<feature type="region of interest" description="Disordered" evidence="1">
    <location>
        <begin position="77"/>
        <end position="103"/>
    </location>
</feature>
<organism evidence="2 3">
    <name type="scientific">Actinomyces bovis</name>
    <dbReference type="NCBI Taxonomy" id="1658"/>
    <lineage>
        <taxon>Bacteria</taxon>
        <taxon>Bacillati</taxon>
        <taxon>Actinomycetota</taxon>
        <taxon>Actinomycetes</taxon>
        <taxon>Actinomycetales</taxon>
        <taxon>Actinomycetaceae</taxon>
        <taxon>Actinomyces</taxon>
    </lineage>
</organism>
<accession>A0ABY1VKW7</accession>
<gene>
    <name evidence="2" type="ORF">NCTC11535_00393</name>
</gene>
<protein>
    <submittedName>
        <fullName evidence="2">Uncharacterized protein</fullName>
    </submittedName>
</protein>
<reference evidence="2 3" key="1">
    <citation type="submission" date="2018-06" db="EMBL/GenBank/DDBJ databases">
        <authorList>
            <consortium name="Pathogen Informatics"/>
            <person name="Doyle S."/>
        </authorList>
    </citation>
    <scope>NUCLEOTIDE SEQUENCE [LARGE SCALE GENOMIC DNA]</scope>
    <source>
        <strain evidence="2 3">NCTC11535</strain>
    </source>
</reference>
<dbReference type="Proteomes" id="UP000250006">
    <property type="component" value="Unassembled WGS sequence"/>
</dbReference>
<proteinExistence type="predicted"/>